<comment type="caution">
    <text evidence="2">The sequence shown here is derived from an EMBL/GenBank/DDBJ whole genome shotgun (WGS) entry which is preliminary data.</text>
</comment>
<feature type="region of interest" description="Disordered" evidence="1">
    <location>
        <begin position="1"/>
        <end position="61"/>
    </location>
</feature>
<reference evidence="2 3" key="1">
    <citation type="journal article" date="2019" name="Int. J. Syst. Evol. Microbiol.">
        <title>The Global Catalogue of Microorganisms (GCM) 10K type strain sequencing project: providing services to taxonomists for standard genome sequencing and annotation.</title>
        <authorList>
            <consortium name="The Broad Institute Genomics Platform"/>
            <consortium name="The Broad Institute Genome Sequencing Center for Infectious Disease"/>
            <person name="Wu L."/>
            <person name="Ma J."/>
        </authorList>
    </citation>
    <scope>NUCLEOTIDE SEQUENCE [LARGE SCALE GENOMIC DNA]</scope>
    <source>
        <strain evidence="2 3">JCM 14303</strain>
    </source>
</reference>
<organism evidence="2 3">
    <name type="scientific">Kribbella lupini</name>
    <dbReference type="NCBI Taxonomy" id="291602"/>
    <lineage>
        <taxon>Bacteria</taxon>
        <taxon>Bacillati</taxon>
        <taxon>Actinomycetota</taxon>
        <taxon>Actinomycetes</taxon>
        <taxon>Propionibacteriales</taxon>
        <taxon>Kribbellaceae</taxon>
        <taxon>Kribbella</taxon>
    </lineage>
</organism>
<proteinExistence type="predicted"/>
<name>A0ABN2AGB4_9ACTN</name>
<accession>A0ABN2AGB4</accession>
<keyword evidence="3" id="KW-1185">Reference proteome</keyword>
<dbReference type="EMBL" id="BAAANC010000001">
    <property type="protein sequence ID" value="GAA1518876.1"/>
    <property type="molecule type" value="Genomic_DNA"/>
</dbReference>
<gene>
    <name evidence="2" type="ORF">GCM10009741_18570</name>
</gene>
<evidence type="ECO:0000256" key="1">
    <source>
        <dbReference type="SAM" id="MobiDB-lite"/>
    </source>
</evidence>
<sequence>MTQHSDDDQYDQDAEPTMTAPGEGRPDGTEASRPSSGGKVEPGEDDAQGTRRKEGYFEQPE</sequence>
<feature type="compositionally biased region" description="Basic and acidic residues" evidence="1">
    <location>
        <begin position="48"/>
        <end position="61"/>
    </location>
</feature>
<dbReference type="Proteomes" id="UP001500363">
    <property type="component" value="Unassembled WGS sequence"/>
</dbReference>
<evidence type="ECO:0000313" key="3">
    <source>
        <dbReference type="Proteomes" id="UP001500363"/>
    </source>
</evidence>
<evidence type="ECO:0000313" key="2">
    <source>
        <dbReference type="EMBL" id="GAA1518876.1"/>
    </source>
</evidence>
<protein>
    <submittedName>
        <fullName evidence="2">Uncharacterized protein</fullName>
    </submittedName>
</protein>
<dbReference type="RefSeq" id="WP_344172002.1">
    <property type="nucleotide sequence ID" value="NZ_BAAANC010000001.1"/>
</dbReference>